<dbReference type="InterPro" id="IPR001845">
    <property type="entry name" value="HTH_ArsR_DNA-bd_dom"/>
</dbReference>
<dbReference type="InterPro" id="IPR036390">
    <property type="entry name" value="WH_DNA-bd_sf"/>
</dbReference>
<accession>A0ABY4BUN7</accession>
<evidence type="ECO:0000313" key="3">
    <source>
        <dbReference type="EMBL" id="UOE42889.1"/>
    </source>
</evidence>
<dbReference type="InterPro" id="IPR038461">
    <property type="entry name" value="Schlafen_AlbA_2_dom_sf"/>
</dbReference>
<dbReference type="Gene3D" id="1.10.10.10">
    <property type="entry name" value="Winged helix-like DNA-binding domain superfamily/Winged helix DNA-binding domain"/>
    <property type="match status" value="1"/>
</dbReference>
<reference evidence="3 4" key="1">
    <citation type="submission" date="2022-03" db="EMBL/GenBank/DDBJ databases">
        <title>Mucilaginibacter sp. isolated from the gut of Protaetia brevitarsis seulensis larvae.</title>
        <authorList>
            <person name="Won M."/>
            <person name="Kim S.-J."/>
            <person name="Kwon S.-W."/>
        </authorList>
    </citation>
    <scope>NUCLEOTIDE SEQUENCE [LARGE SCALE GENOMIC DNA]</scope>
    <source>
        <strain evidence="3 4">CFWR-12</strain>
    </source>
</reference>
<dbReference type="RefSeq" id="WP_243553836.1">
    <property type="nucleotide sequence ID" value="NZ_CP094528.1"/>
</dbReference>
<dbReference type="CDD" id="cd00090">
    <property type="entry name" value="HTH_ARSR"/>
    <property type="match status" value="1"/>
</dbReference>
<dbReference type="Pfam" id="PF04326">
    <property type="entry name" value="SLFN_AlbA_2"/>
    <property type="match status" value="1"/>
</dbReference>
<dbReference type="Proteomes" id="UP000832097">
    <property type="component" value="Chromosome"/>
</dbReference>
<dbReference type="Pfam" id="PF01022">
    <property type="entry name" value="HTH_5"/>
    <property type="match status" value="1"/>
</dbReference>
<feature type="domain" description="Schlafen AlbA-2" evidence="2">
    <location>
        <begin position="26"/>
        <end position="140"/>
    </location>
</feature>
<dbReference type="EMBL" id="CP094528">
    <property type="protein sequence ID" value="UOE42889.1"/>
    <property type="molecule type" value="Genomic_DNA"/>
</dbReference>
<dbReference type="PANTHER" id="PTHR30595:SF6">
    <property type="entry name" value="SCHLAFEN ALBA-2 DOMAIN-CONTAINING PROTEIN"/>
    <property type="match status" value="1"/>
</dbReference>
<dbReference type="InterPro" id="IPR007421">
    <property type="entry name" value="Schlafen_AlbA_2_dom"/>
</dbReference>
<feature type="domain" description="HTH arsR-type" evidence="1">
    <location>
        <begin position="420"/>
        <end position="459"/>
    </location>
</feature>
<gene>
    <name evidence="3" type="ORF">MTO99_11895</name>
</gene>
<proteinExistence type="predicted"/>
<name>A0ABY4BUN7_9MICO</name>
<evidence type="ECO:0000259" key="2">
    <source>
        <dbReference type="Pfam" id="PF04326"/>
    </source>
</evidence>
<dbReference type="InterPro" id="IPR011991">
    <property type="entry name" value="ArsR-like_HTH"/>
</dbReference>
<organism evidence="3 4">
    <name type="scientific">Agromyces larvae</name>
    <dbReference type="NCBI Taxonomy" id="2929802"/>
    <lineage>
        <taxon>Bacteria</taxon>
        <taxon>Bacillati</taxon>
        <taxon>Actinomycetota</taxon>
        <taxon>Actinomycetes</taxon>
        <taxon>Micrococcales</taxon>
        <taxon>Microbacteriaceae</taxon>
        <taxon>Agromyces</taxon>
    </lineage>
</organism>
<protein>
    <submittedName>
        <fullName evidence="3">DNA binding domain-containing protein</fullName>
    </submittedName>
</protein>
<dbReference type="SUPFAM" id="SSF46785">
    <property type="entry name" value="Winged helix' DNA-binding domain"/>
    <property type="match status" value="1"/>
</dbReference>
<dbReference type="InterPro" id="IPR036388">
    <property type="entry name" value="WH-like_DNA-bd_sf"/>
</dbReference>
<dbReference type="PANTHER" id="PTHR30595">
    <property type="entry name" value="GLPR-RELATED TRANSCRIPTIONAL REPRESSOR"/>
    <property type="match status" value="1"/>
</dbReference>
<dbReference type="Gene3D" id="3.30.950.30">
    <property type="entry name" value="Schlafen, AAA domain"/>
    <property type="match status" value="1"/>
</dbReference>
<dbReference type="Gene3D" id="3.30.565.60">
    <property type="match status" value="1"/>
</dbReference>
<sequence length="476" mass="52297">MSTNETDRALAADIHVRGAELAALPEDQWFERKSARIGARELAQTLCAFANAEGGTIVVGLHNGVVEGMPADPKHVNALRQASLDFTSPPVRVRIDQVGCVNSRGEMSALLVFRVLPGETVHEMSNGDCYLRVGDESRRLGFAQRQELHYDRGPSQFDGAPVRGVSVSDLDASLLKQYRESAGFSGTNTQLLRNRGLVTPDDESVTTAGYLLFAPDPTERLPQAVVRVIRYRAPDRGTGAGLNVEAGHDVRIEGPIPRLITDARRVIEDWQPKRTALDGTGRFSEQPVVPPDAWLEGLVNAVVHRSYSLGGDHIRVEIFPDRIELTSPGRFPGLADPTAPLEVSRYARNPRIARVCTDLRLTRELGEGIRRMFDEMRSRGLTDPVYTQTAGSVKLTLSGVSRISDSIVARLPRGSLSTLNALRAARQPLGTGELQELLDVSRPTLIRQLNALREEGLVKWTGKSKQDPRAMWVVED</sequence>
<dbReference type="Pfam" id="PF13749">
    <property type="entry name" value="HATPase_c_4"/>
    <property type="match status" value="1"/>
</dbReference>
<evidence type="ECO:0000259" key="1">
    <source>
        <dbReference type="Pfam" id="PF01022"/>
    </source>
</evidence>
<evidence type="ECO:0000313" key="4">
    <source>
        <dbReference type="Proteomes" id="UP000832097"/>
    </source>
</evidence>
<keyword evidence="4" id="KW-1185">Reference proteome</keyword>
<dbReference type="InterPro" id="IPR038475">
    <property type="entry name" value="RecG_C_sf"/>
</dbReference>